<dbReference type="CDD" id="cd21185">
    <property type="entry name" value="CH_jitterbug-like_rpt3"/>
    <property type="match status" value="1"/>
</dbReference>
<keyword evidence="2" id="KW-0677">Repeat</keyword>
<protein>
    <submittedName>
        <fullName evidence="6">Filamin-A isoform X1</fullName>
    </submittedName>
</protein>
<evidence type="ECO:0000313" key="6">
    <source>
        <dbReference type="EMBL" id="RNA32757.1"/>
    </source>
</evidence>
<evidence type="ECO:0000256" key="3">
    <source>
        <dbReference type="ARBA" id="ARBA00023203"/>
    </source>
</evidence>
<dbReference type="PROSITE" id="PS50021">
    <property type="entry name" value="CH"/>
    <property type="match status" value="3"/>
</dbReference>
<dbReference type="InterPro" id="IPR001715">
    <property type="entry name" value="CH_dom"/>
</dbReference>
<feature type="domain" description="Calponin-homology (CH)" evidence="5">
    <location>
        <begin position="272"/>
        <end position="372"/>
    </location>
</feature>
<feature type="repeat" description="Filamin" evidence="4">
    <location>
        <begin position="546"/>
        <end position="647"/>
    </location>
</feature>
<dbReference type="InterPro" id="IPR001589">
    <property type="entry name" value="Actinin_actin-bd_CS"/>
</dbReference>
<evidence type="ECO:0000313" key="7">
    <source>
        <dbReference type="Proteomes" id="UP000276133"/>
    </source>
</evidence>
<dbReference type="PROSITE" id="PS50194">
    <property type="entry name" value="FILAMIN_REPEAT"/>
    <property type="match status" value="2"/>
</dbReference>
<dbReference type="SMART" id="SM00033">
    <property type="entry name" value="CH"/>
    <property type="match status" value="3"/>
</dbReference>
<name>A0A3M7SAS2_BRAPC</name>
<dbReference type="EMBL" id="REGN01001753">
    <property type="protein sequence ID" value="RNA32757.1"/>
    <property type="molecule type" value="Genomic_DNA"/>
</dbReference>
<feature type="repeat" description="Filamin" evidence="4">
    <location>
        <begin position="475"/>
        <end position="548"/>
    </location>
</feature>
<dbReference type="SUPFAM" id="SSF81296">
    <property type="entry name" value="E set domains"/>
    <property type="match status" value="2"/>
</dbReference>
<evidence type="ECO:0000256" key="4">
    <source>
        <dbReference type="PROSITE-ProRule" id="PRU00087"/>
    </source>
</evidence>
<keyword evidence="7" id="KW-1185">Reference proteome</keyword>
<dbReference type="InterPro" id="IPR001298">
    <property type="entry name" value="Filamin/ABP280_rpt"/>
</dbReference>
<evidence type="ECO:0000256" key="2">
    <source>
        <dbReference type="ARBA" id="ARBA00022737"/>
    </source>
</evidence>
<proteinExistence type="inferred from homology"/>
<dbReference type="SMART" id="SM00557">
    <property type="entry name" value="IG_FLMN"/>
    <property type="match status" value="2"/>
</dbReference>
<evidence type="ECO:0000256" key="1">
    <source>
        <dbReference type="ARBA" id="ARBA00009238"/>
    </source>
</evidence>
<feature type="domain" description="Calponin-homology (CH)" evidence="5">
    <location>
        <begin position="54"/>
        <end position="162"/>
    </location>
</feature>
<evidence type="ECO:0000259" key="5">
    <source>
        <dbReference type="PROSITE" id="PS50021"/>
    </source>
</evidence>
<dbReference type="SUPFAM" id="SSF47576">
    <property type="entry name" value="Calponin-homology domain, CH-domain"/>
    <property type="match status" value="2"/>
</dbReference>
<keyword evidence="3" id="KW-0009">Actin-binding</keyword>
<dbReference type="Pfam" id="PF00630">
    <property type="entry name" value="Filamin"/>
    <property type="match status" value="1"/>
</dbReference>
<dbReference type="InterPro" id="IPR044801">
    <property type="entry name" value="Filamin"/>
</dbReference>
<dbReference type="PANTHER" id="PTHR38537">
    <property type="entry name" value="JITTERBUG, ISOFORM N"/>
    <property type="match status" value="1"/>
</dbReference>
<dbReference type="STRING" id="10195.A0A3M7SAS2"/>
<gene>
    <name evidence="6" type="ORF">BpHYR1_046777</name>
</gene>
<dbReference type="Pfam" id="PF00307">
    <property type="entry name" value="CH"/>
    <property type="match status" value="3"/>
</dbReference>
<dbReference type="Proteomes" id="UP000276133">
    <property type="component" value="Unassembled WGS sequence"/>
</dbReference>
<dbReference type="Gene3D" id="2.60.40.10">
    <property type="entry name" value="Immunoglobulins"/>
    <property type="match status" value="2"/>
</dbReference>
<dbReference type="GO" id="GO:0030036">
    <property type="term" value="P:actin cytoskeleton organization"/>
    <property type="evidence" value="ECO:0007669"/>
    <property type="project" value="InterPro"/>
</dbReference>
<comment type="caution">
    <text evidence="6">The sequence shown here is derived from an EMBL/GenBank/DDBJ whole genome shotgun (WGS) entry which is preliminary data.</text>
</comment>
<dbReference type="GO" id="GO:0051015">
    <property type="term" value="F:actin filament binding"/>
    <property type="evidence" value="ECO:0007669"/>
    <property type="project" value="InterPro"/>
</dbReference>
<dbReference type="PANTHER" id="PTHR38537:SF16">
    <property type="entry name" value="CALPONIN-HOMOLOGY (CH) DOMAIN-CONTAINING PROTEIN"/>
    <property type="match status" value="1"/>
</dbReference>
<feature type="domain" description="Calponin-homology (CH)" evidence="5">
    <location>
        <begin position="168"/>
        <end position="271"/>
    </location>
</feature>
<dbReference type="InterPro" id="IPR014756">
    <property type="entry name" value="Ig_E-set"/>
</dbReference>
<accession>A0A3M7SAS2</accession>
<dbReference type="PROSITE" id="PS00019">
    <property type="entry name" value="ACTININ_1"/>
    <property type="match status" value="1"/>
</dbReference>
<organism evidence="6 7">
    <name type="scientific">Brachionus plicatilis</name>
    <name type="common">Marine rotifer</name>
    <name type="synonym">Brachionus muelleri</name>
    <dbReference type="NCBI Taxonomy" id="10195"/>
    <lineage>
        <taxon>Eukaryota</taxon>
        <taxon>Metazoa</taxon>
        <taxon>Spiralia</taxon>
        <taxon>Gnathifera</taxon>
        <taxon>Rotifera</taxon>
        <taxon>Eurotatoria</taxon>
        <taxon>Monogononta</taxon>
        <taxon>Pseudotrocha</taxon>
        <taxon>Ploima</taxon>
        <taxon>Brachionidae</taxon>
        <taxon>Brachionus</taxon>
    </lineage>
</organism>
<dbReference type="AlphaFoldDB" id="A0A3M7SAS2"/>
<dbReference type="InterPro" id="IPR013783">
    <property type="entry name" value="Ig-like_fold"/>
</dbReference>
<dbReference type="InterPro" id="IPR017868">
    <property type="entry name" value="Filamin/ABP280_repeat-like"/>
</dbReference>
<comment type="similarity">
    <text evidence="1">Belongs to the filamin family.</text>
</comment>
<dbReference type="InterPro" id="IPR036872">
    <property type="entry name" value="CH_dom_sf"/>
</dbReference>
<dbReference type="Gene3D" id="1.10.418.10">
    <property type="entry name" value="Calponin-like domain"/>
    <property type="match status" value="3"/>
</dbReference>
<dbReference type="CDD" id="cd21227">
    <property type="entry name" value="CH_jitterbug-like_rpt1"/>
    <property type="match status" value="1"/>
</dbReference>
<sequence length="659" mass="75328">MNMLNLEKIAINGDKLEDSFNRNQPYFHERLNLNAKNKFQQLATIRNLDDKWIQIQRNTFTNWVNEQLKHENEKVSDLKSDLSNGVKLIKLVNILQQPNSKISRRYFKNPTNQHQSLENITLALNAITDDGIKLVNIGNVDLMSGNLKLILGLIWHLILRYQIGKTKIPPKKLILAWIKSILPQYQLTNLTHDLNDGLILAGIINYCRPDLFPDWLGWSRKNNLENCTKAMNVALEEFGIPMVVTPQNMSSPELDELSAITYLSYFIKDGSPGYKASLKWIHQYLPDEEINNFSTDWNDGWLLCKLAYKMGVSVAEFPNLDRTKKEENCKAGLEACKELKMETYVTAKELSDQDVESIAVMATVVQFKYTKPPMSINEKAKIFLEDSVSDALVGKAFDFRIEYIEEQCKNIKTYVKGPKSSPAVGTEKISHGNLKCHFLNVVCDDKMLEGCPIIINVKPDTNRIQLIFAEKEFWIHQPIDICIDPRGAGRGKVNVVSKAPSGEELQSQVLEKDYKYFASIIPNETGEWETRVFYENEEVNGSPHKFEVFDSSMAIITGLEANSAHQINKNISFKVDVSKIGSGLFHSQLINLRNNQSYPIECVETNEKGLYDLCFNPLEPGQYRCMLLFNNKQIKVFYPVSQFFLALNYITKIGFIHNP</sequence>
<reference evidence="6 7" key="1">
    <citation type="journal article" date="2018" name="Sci. Rep.">
        <title>Genomic signatures of local adaptation to the degree of environmental predictability in rotifers.</title>
        <authorList>
            <person name="Franch-Gras L."/>
            <person name="Hahn C."/>
            <person name="Garcia-Roger E.M."/>
            <person name="Carmona M.J."/>
            <person name="Serra M."/>
            <person name="Gomez A."/>
        </authorList>
    </citation>
    <scope>NUCLEOTIDE SEQUENCE [LARGE SCALE GENOMIC DNA]</scope>
    <source>
        <strain evidence="6">HYR1</strain>
    </source>
</reference>
<dbReference type="OrthoDB" id="18740at2759"/>